<dbReference type="Pfam" id="PF13715">
    <property type="entry name" value="CarbopepD_reg_2"/>
    <property type="match status" value="1"/>
</dbReference>
<feature type="domain" description="TonB-dependent receptor plug" evidence="5">
    <location>
        <begin position="124"/>
        <end position="229"/>
    </location>
</feature>
<keyword evidence="2 3" id="KW-0472">Membrane</keyword>
<dbReference type="PANTHER" id="PTHR30069:SF29">
    <property type="entry name" value="HEMOGLOBIN AND HEMOGLOBIN-HAPTOGLOBIN-BINDING PROTEIN 1-RELATED"/>
    <property type="match status" value="1"/>
</dbReference>
<dbReference type="SUPFAM" id="SSF56935">
    <property type="entry name" value="Porins"/>
    <property type="match status" value="1"/>
</dbReference>
<dbReference type="PROSITE" id="PS52016">
    <property type="entry name" value="TONB_DEPENDENT_REC_3"/>
    <property type="match status" value="1"/>
</dbReference>
<sequence>MNLKLFSESFRKFFFLASIFLIFVATATAQKKVSGVVLSNGIPLPSANVVVKGTKVTASTDFDGKFTLNAPSNAQTLVISYLGYVTKEVTISDTPMTINLSEEKNTLEEVVVNVGYGTQKKSVNTGAISKVSAKDLEKVPNGRVEQALQGRVSGVTIASNSGSPGSASTIRVRGITTFGVGNDPLWVIDGVVVTGDAMGFLNQSDIESMEVLKDAASAAIYGTRAASGVILITTKKGKKGKITVNYSGFTGVAGPAKTLQMLNATQYGALMNEKSVASGGNVLFPNLSALGVGTDWQKQIFNNGAKRYNHELSFNGGNDVSNFYVSIGLQNQEGIVTTEVSNYEKKNFRLNSNHKISKTFSIGQTLAYTHQKQVGIGTLNSEFGGVLSSAVNLDPITPLVVTDPTVALSMGFLSPYIIRDTNGNPYGISSLVGQEIVNPVAYSKTQLGNFGWSDDLVASAFLEANILPGLKFKTTFSGKKSFWGNEYFTPKYYLNASANSVVQNTLTRTSNTGFDWTINNALTYAKKVADHNFLFLVSQEASVFGNGYVSGVTHADLPTNNYQEASFNFVLPAANKTGYSVTFTPLKLSSIFARLNYDYKEKYLFTGIIRRDGASRFGSDKKYGNFPSASLGWIVSKEDFWKDNKYVNSLKIRGGYGVTGNVGSLSDFQYLSLINGGANYTFGQTGGITTGYAPVTLDNPELHWEETAQTNFGFDAKILNDFTLTVEYYKKKTSGILQQKVVPGYVGVIQNPWANVADMENKGLEIELGYKKSIKSLNLSANLNFSTLKNTVTNIGTGVDFLTQDAPGFQSMGIVTRTQVGQAYNSFYGFQTAGIFQNQAEINAYAVNGTPIQPTAKPGDFRWVDANGDGKITNDDKTFLGSPIPKYTFGFTFNADYKGFDLMVFTQGVAGNKIFQGLRRLDIANSNYQTVALSRWHGEGTSNDFPRLTNDDTNGNFTNMSDFYLQKGDYIRLKVVQLGYAIPNKYLDRIGASKVRFFVTGENLLTLTKYTGFDPEIGGTVMGVDRGFYPQARTFMFGANVQF</sequence>
<dbReference type="Pfam" id="PF00593">
    <property type="entry name" value="TonB_dep_Rec_b-barrel"/>
    <property type="match status" value="1"/>
</dbReference>
<dbReference type="SUPFAM" id="SSF49464">
    <property type="entry name" value="Carboxypeptidase regulatory domain-like"/>
    <property type="match status" value="1"/>
</dbReference>
<dbReference type="NCBIfam" id="TIGR04057">
    <property type="entry name" value="SusC_RagA_signa"/>
    <property type="match status" value="1"/>
</dbReference>
<proteinExistence type="inferred from homology"/>
<dbReference type="Gene3D" id="2.170.130.10">
    <property type="entry name" value="TonB-dependent receptor, plug domain"/>
    <property type="match status" value="1"/>
</dbReference>
<keyword evidence="1" id="KW-0732">Signal</keyword>
<keyword evidence="2" id="KW-1134">Transmembrane beta strand</keyword>
<evidence type="ECO:0000256" key="2">
    <source>
        <dbReference type="PROSITE-ProRule" id="PRU01360"/>
    </source>
</evidence>
<dbReference type="InterPro" id="IPR023996">
    <property type="entry name" value="TonB-dep_OMP_SusC/RagA"/>
</dbReference>
<dbReference type="InterPro" id="IPR012910">
    <property type="entry name" value="Plug_dom"/>
</dbReference>
<reference evidence="6 7" key="1">
    <citation type="submission" date="2017-09" db="EMBL/GenBank/DDBJ databases">
        <title>Whole genomes of Flavobacteriaceae.</title>
        <authorList>
            <person name="Stine C."/>
            <person name="Li C."/>
            <person name="Tadesse D."/>
        </authorList>
    </citation>
    <scope>NUCLEOTIDE SEQUENCE [LARGE SCALE GENOMIC DNA]</scope>
    <source>
        <strain evidence="6 7">ATCC 35036</strain>
    </source>
</reference>
<protein>
    <submittedName>
        <fullName evidence="6">SusC/RagA family TonB-linked outer membrane protein</fullName>
    </submittedName>
</protein>
<comment type="similarity">
    <text evidence="2 3">Belongs to the TonB-dependent receptor family.</text>
</comment>
<gene>
    <name evidence="6" type="ORF">B0A77_03170</name>
</gene>
<evidence type="ECO:0000256" key="3">
    <source>
        <dbReference type="RuleBase" id="RU003357"/>
    </source>
</evidence>
<name>A0A2H3KE26_9FLAO</name>
<organism evidence="6 7">
    <name type="scientific">Flavobacterium branchiophilum</name>
    <dbReference type="NCBI Taxonomy" id="55197"/>
    <lineage>
        <taxon>Bacteria</taxon>
        <taxon>Pseudomonadati</taxon>
        <taxon>Bacteroidota</taxon>
        <taxon>Flavobacteriia</taxon>
        <taxon>Flavobacteriales</taxon>
        <taxon>Flavobacteriaceae</taxon>
        <taxon>Flavobacterium</taxon>
    </lineage>
</organism>
<dbReference type="RefSeq" id="WP_097553528.1">
    <property type="nucleotide sequence ID" value="NZ_PCMW01000018.1"/>
</dbReference>
<dbReference type="Gene3D" id="2.60.40.1120">
    <property type="entry name" value="Carboxypeptidase-like, regulatory domain"/>
    <property type="match status" value="1"/>
</dbReference>
<keyword evidence="2" id="KW-0812">Transmembrane</keyword>
<evidence type="ECO:0000259" key="5">
    <source>
        <dbReference type="Pfam" id="PF07715"/>
    </source>
</evidence>
<dbReference type="GO" id="GO:0044718">
    <property type="term" value="P:siderophore transmembrane transport"/>
    <property type="evidence" value="ECO:0007669"/>
    <property type="project" value="TreeGrafter"/>
</dbReference>
<dbReference type="GO" id="GO:0009279">
    <property type="term" value="C:cell outer membrane"/>
    <property type="evidence" value="ECO:0007669"/>
    <property type="project" value="UniProtKB-SubCell"/>
</dbReference>
<keyword evidence="2" id="KW-0813">Transport</keyword>
<dbReference type="PANTHER" id="PTHR30069">
    <property type="entry name" value="TONB-DEPENDENT OUTER MEMBRANE RECEPTOR"/>
    <property type="match status" value="1"/>
</dbReference>
<dbReference type="Pfam" id="PF07715">
    <property type="entry name" value="Plug"/>
    <property type="match status" value="1"/>
</dbReference>
<dbReference type="EMBL" id="PCMW01000018">
    <property type="protein sequence ID" value="PDS26325.1"/>
    <property type="molecule type" value="Genomic_DNA"/>
</dbReference>
<dbReference type="InterPro" id="IPR008969">
    <property type="entry name" value="CarboxyPept-like_regulatory"/>
</dbReference>
<dbReference type="NCBIfam" id="TIGR04056">
    <property type="entry name" value="OMP_RagA_SusC"/>
    <property type="match status" value="1"/>
</dbReference>
<dbReference type="OrthoDB" id="9768177at2"/>
<accession>A0A2H3KE26</accession>
<keyword evidence="2" id="KW-0998">Cell outer membrane</keyword>
<comment type="subcellular location">
    <subcellularLocation>
        <location evidence="2">Cell outer membrane</location>
        <topology evidence="2">Multi-pass membrane protein</topology>
    </subcellularLocation>
</comment>
<evidence type="ECO:0000313" key="6">
    <source>
        <dbReference type="EMBL" id="PDS26325.1"/>
    </source>
</evidence>
<feature type="domain" description="TonB-dependent receptor-like beta-barrel" evidence="4">
    <location>
        <begin position="480"/>
        <end position="897"/>
    </location>
</feature>
<evidence type="ECO:0000313" key="7">
    <source>
        <dbReference type="Proteomes" id="UP000220828"/>
    </source>
</evidence>
<comment type="caution">
    <text evidence="6">The sequence shown here is derived from an EMBL/GenBank/DDBJ whole genome shotgun (WGS) entry which is preliminary data.</text>
</comment>
<dbReference type="GO" id="GO:0015344">
    <property type="term" value="F:siderophore uptake transmembrane transporter activity"/>
    <property type="evidence" value="ECO:0007669"/>
    <property type="project" value="TreeGrafter"/>
</dbReference>
<dbReference type="InterPro" id="IPR000531">
    <property type="entry name" value="Beta-barrel_TonB"/>
</dbReference>
<dbReference type="InterPro" id="IPR039426">
    <property type="entry name" value="TonB-dep_rcpt-like"/>
</dbReference>
<evidence type="ECO:0000256" key="1">
    <source>
        <dbReference type="ARBA" id="ARBA00022729"/>
    </source>
</evidence>
<dbReference type="InterPro" id="IPR023997">
    <property type="entry name" value="TonB-dep_OMP_SusC/RagA_CS"/>
</dbReference>
<dbReference type="AlphaFoldDB" id="A0A2H3KE26"/>
<dbReference type="InterPro" id="IPR037066">
    <property type="entry name" value="Plug_dom_sf"/>
</dbReference>
<dbReference type="Proteomes" id="UP000220828">
    <property type="component" value="Unassembled WGS sequence"/>
</dbReference>
<evidence type="ECO:0000259" key="4">
    <source>
        <dbReference type="Pfam" id="PF00593"/>
    </source>
</evidence>
<keyword evidence="3" id="KW-0798">TonB box</keyword>